<reference evidence="2" key="1">
    <citation type="submission" date="2015-03" db="EMBL/GenBank/DDBJ databases">
        <authorList>
            <person name="Urmite Genomes"/>
        </authorList>
    </citation>
    <scope>NUCLEOTIDE SEQUENCE [LARGE SCALE GENOMIC DNA]</scope>
    <source>
        <strain evidence="2">FF10</strain>
    </source>
</reference>
<dbReference type="EMBL" id="CTEN01000003">
    <property type="protein sequence ID" value="CQR25151.1"/>
    <property type="molecule type" value="Genomic_DNA"/>
</dbReference>
<gene>
    <name evidence="1" type="ORF">BN1356_01494</name>
</gene>
<evidence type="ECO:0000313" key="2">
    <source>
        <dbReference type="Proteomes" id="UP000198604"/>
    </source>
</evidence>
<organism evidence="1 2">
    <name type="scientific">Streptococcus varani</name>
    <dbReference type="NCBI Taxonomy" id="1608583"/>
    <lineage>
        <taxon>Bacteria</taxon>
        <taxon>Bacillati</taxon>
        <taxon>Bacillota</taxon>
        <taxon>Bacilli</taxon>
        <taxon>Lactobacillales</taxon>
        <taxon>Streptococcaceae</taxon>
        <taxon>Streptococcus</taxon>
    </lineage>
</organism>
<dbReference type="OrthoDB" id="2216254at2"/>
<accession>A0A0E4CT04</accession>
<dbReference type="AlphaFoldDB" id="A0A0E4CT04"/>
<dbReference type="Proteomes" id="UP000198604">
    <property type="component" value="Unassembled WGS sequence"/>
</dbReference>
<dbReference type="STRING" id="1608583.BN1356_01494"/>
<sequence length="186" mass="21551">MADIVDIYLETGDFHEAVKRSGLPTHIAHLKLIQSGCLKIQDKIQYGSRNARLGGMAEELFQKYVPEATDANKYFKKNNPVYDFWFEGLMIDVKYSSLHKKKNGNSQHWQIRTKGDQDFIVAFLEKEYGLELQDPIVLLVPMQFIEDQKELHISQSGPWLNAFQVEAEELQPLLKDYAQLRKDGLY</sequence>
<protein>
    <submittedName>
        <fullName evidence="1">Uncharacterized protein</fullName>
    </submittedName>
</protein>
<name>A0A0E4CT04_9STRE</name>
<dbReference type="RefSeq" id="WP_093650729.1">
    <property type="nucleotide sequence ID" value="NZ_CTEN01000003.1"/>
</dbReference>
<evidence type="ECO:0000313" key="1">
    <source>
        <dbReference type="EMBL" id="CQR25151.1"/>
    </source>
</evidence>
<keyword evidence="2" id="KW-1185">Reference proteome</keyword>
<proteinExistence type="predicted"/>